<evidence type="ECO:0000256" key="1">
    <source>
        <dbReference type="SAM" id="MobiDB-lite"/>
    </source>
</evidence>
<organism evidence="4 5">
    <name type="scientific">Candidatus Magasanikbacteria bacterium GW2011_GWC2_41_17</name>
    <dbReference type="NCBI Taxonomy" id="1619048"/>
    <lineage>
        <taxon>Bacteria</taxon>
        <taxon>Candidatus Magasanikiibacteriota</taxon>
    </lineage>
</organism>
<dbReference type="InterPro" id="IPR001322">
    <property type="entry name" value="Lamin_tail_dom"/>
</dbReference>
<accession>A0A0G0V7S6</accession>
<dbReference type="EMBL" id="LCAV01000036">
    <property type="protein sequence ID" value="KKR96999.1"/>
    <property type="molecule type" value="Genomic_DNA"/>
</dbReference>
<sequence length="574" mass="62203">MPRGRIFFLASAFFVGGFLFFTAPTQAENSDHLVISQIQITNGAGKTSNDFIEIHNPTGQSIDIKGYRLVKRTQTGATDIPVKSFTDSFFIPSQGYFLWANSDYLDISTMPNATTTATIASDNGIALRFGSNDTGAIIDSVAWGEAQNGFIEGAVFPQNAEGGQALMRNNNQDTNNNSADFLITPSSPRHAEASVPSPEIPSTPIPHTETPTVPIAPALSAGSASPISCQNTILVNEIMINPEDSNADYEFVELYNQTDIEKDISNWVLSDSQGKTTKFTLPANTKIASHGFLIFYRPQIKITLNNSGDGVKLSDASGQICDASPYNSGAADEDMSYSRKNANWVWTSTATPNTTNIFTEIKSGAADSSSQKNSDSISNTSSAAPAPLTASSTIILNEFLSNPKGADTDKEFIELKNISGKTMNLEKWRLEDSSRKKFVFSSSTVISANEFLTVWSKDSNISLNNSNDAIKLFNPDGQIADQISYNEPVDDNFSYNRVSASSTIWQWSTVPSPGIDNFISQPNHPPTIIFSITNVAEIREEMPCLLFGILATKLNPSASQALINILALENLKLP</sequence>
<feature type="signal peptide" evidence="2">
    <location>
        <begin position="1"/>
        <end position="27"/>
    </location>
</feature>
<dbReference type="GO" id="GO:0004527">
    <property type="term" value="F:exonuclease activity"/>
    <property type="evidence" value="ECO:0007669"/>
    <property type="project" value="UniProtKB-KW"/>
</dbReference>
<comment type="caution">
    <text evidence="4">The sequence shown here is derived from an EMBL/GenBank/DDBJ whole genome shotgun (WGS) entry which is preliminary data.</text>
</comment>
<keyword evidence="4" id="KW-0378">Hydrolase</keyword>
<gene>
    <name evidence="4" type="ORF">UU49_C0036G0002</name>
</gene>
<feature type="domain" description="LTD" evidence="3">
    <location>
        <begin position="379"/>
        <end position="497"/>
    </location>
</feature>
<name>A0A0G0V7S6_9BACT</name>
<protein>
    <submittedName>
        <fullName evidence="4">Endonuclease/exonuclease/phosphatase</fullName>
    </submittedName>
</protein>
<keyword evidence="4" id="KW-0540">Nuclease</keyword>
<keyword evidence="4" id="KW-0269">Exonuclease</keyword>
<feature type="region of interest" description="Disordered" evidence="1">
    <location>
        <begin position="365"/>
        <end position="385"/>
    </location>
</feature>
<dbReference type="PROSITE" id="PS51841">
    <property type="entry name" value="LTD"/>
    <property type="match status" value="3"/>
</dbReference>
<feature type="chain" id="PRO_5002534808" evidence="2">
    <location>
        <begin position="28"/>
        <end position="574"/>
    </location>
</feature>
<evidence type="ECO:0000313" key="4">
    <source>
        <dbReference type="EMBL" id="KKR96999.1"/>
    </source>
</evidence>
<dbReference type="AlphaFoldDB" id="A0A0G0V7S6"/>
<dbReference type="SUPFAM" id="SSF74853">
    <property type="entry name" value="Lamin A/C globular tail domain"/>
    <property type="match status" value="2"/>
</dbReference>
<proteinExistence type="predicted"/>
<dbReference type="GO" id="GO:0004519">
    <property type="term" value="F:endonuclease activity"/>
    <property type="evidence" value="ECO:0007669"/>
    <property type="project" value="UniProtKB-KW"/>
</dbReference>
<feature type="domain" description="LTD" evidence="3">
    <location>
        <begin position="23"/>
        <end position="145"/>
    </location>
</feature>
<evidence type="ECO:0000313" key="5">
    <source>
        <dbReference type="Proteomes" id="UP000034108"/>
    </source>
</evidence>
<evidence type="ECO:0000256" key="2">
    <source>
        <dbReference type="SAM" id="SignalP"/>
    </source>
</evidence>
<feature type="domain" description="LTD" evidence="3">
    <location>
        <begin position="225"/>
        <end position="328"/>
    </location>
</feature>
<keyword evidence="2" id="KW-0732">Signal</keyword>
<dbReference type="STRING" id="1619048.UU49_C0036G0002"/>
<dbReference type="InterPro" id="IPR036415">
    <property type="entry name" value="Lamin_tail_dom_sf"/>
</dbReference>
<reference evidence="4 5" key="1">
    <citation type="journal article" date="2015" name="Nature">
        <title>rRNA introns, odd ribosomes, and small enigmatic genomes across a large radiation of phyla.</title>
        <authorList>
            <person name="Brown C.T."/>
            <person name="Hug L.A."/>
            <person name="Thomas B.C."/>
            <person name="Sharon I."/>
            <person name="Castelle C.J."/>
            <person name="Singh A."/>
            <person name="Wilkins M.J."/>
            <person name="Williams K.H."/>
            <person name="Banfield J.F."/>
        </authorList>
    </citation>
    <scope>NUCLEOTIDE SEQUENCE [LARGE SCALE GENOMIC DNA]</scope>
</reference>
<dbReference type="Pfam" id="PF00932">
    <property type="entry name" value="LTD"/>
    <property type="match status" value="3"/>
</dbReference>
<evidence type="ECO:0000259" key="3">
    <source>
        <dbReference type="PROSITE" id="PS51841"/>
    </source>
</evidence>
<dbReference type="Proteomes" id="UP000034108">
    <property type="component" value="Unassembled WGS sequence"/>
</dbReference>
<dbReference type="Gene3D" id="2.60.40.1260">
    <property type="entry name" value="Lamin Tail domain"/>
    <property type="match status" value="2"/>
</dbReference>
<keyword evidence="4" id="KW-0255">Endonuclease</keyword>